<proteinExistence type="predicted"/>
<evidence type="ECO:0000313" key="1">
    <source>
        <dbReference type="EMBL" id="CUH68293.1"/>
    </source>
</evidence>
<gene>
    <name evidence="1" type="ORF">TG4357_03496</name>
</gene>
<organism evidence="1 2">
    <name type="scientific">Thalassovita gelatinovora</name>
    <name type="common">Thalassobius gelatinovorus</name>
    <dbReference type="NCBI Taxonomy" id="53501"/>
    <lineage>
        <taxon>Bacteria</taxon>
        <taxon>Pseudomonadati</taxon>
        <taxon>Pseudomonadota</taxon>
        <taxon>Alphaproteobacteria</taxon>
        <taxon>Rhodobacterales</taxon>
        <taxon>Roseobacteraceae</taxon>
        <taxon>Thalassovita</taxon>
    </lineage>
</organism>
<name>A0A0P1FJU2_THAGE</name>
<reference evidence="1 2" key="1">
    <citation type="submission" date="2015-09" db="EMBL/GenBank/DDBJ databases">
        <authorList>
            <consortium name="Swine Surveillance"/>
        </authorList>
    </citation>
    <scope>NUCLEOTIDE SEQUENCE [LARGE SCALE GENOMIC DNA]</scope>
    <source>
        <strain evidence="1 2">CECT 4357</strain>
    </source>
</reference>
<dbReference type="OrthoDB" id="456767at2"/>
<protein>
    <submittedName>
        <fullName evidence="1">Uncharacterized protein</fullName>
    </submittedName>
</protein>
<accession>A0A0P1FJU2</accession>
<dbReference type="AlphaFoldDB" id="A0A0P1FJU2"/>
<sequence>MKGINGLQQNERQMEISKKYPGTMIKRIVDCMSESGLTYDPVASNGRVIGFAWVQGD</sequence>
<keyword evidence="2" id="KW-1185">Reference proteome</keyword>
<dbReference type="EMBL" id="CYSA01000027">
    <property type="protein sequence ID" value="CUH68293.1"/>
    <property type="molecule type" value="Genomic_DNA"/>
</dbReference>
<dbReference type="Proteomes" id="UP000051587">
    <property type="component" value="Unassembled WGS sequence"/>
</dbReference>
<dbReference type="RefSeq" id="WP_158509093.1">
    <property type="nucleotide sequence ID" value="NZ_CP051181.1"/>
</dbReference>
<evidence type="ECO:0000313" key="2">
    <source>
        <dbReference type="Proteomes" id="UP000051587"/>
    </source>
</evidence>